<organism evidence="1 2">
    <name type="scientific">Pichia californica</name>
    <dbReference type="NCBI Taxonomy" id="460514"/>
    <lineage>
        <taxon>Eukaryota</taxon>
        <taxon>Fungi</taxon>
        <taxon>Dikarya</taxon>
        <taxon>Ascomycota</taxon>
        <taxon>Saccharomycotina</taxon>
        <taxon>Pichiomycetes</taxon>
        <taxon>Pichiales</taxon>
        <taxon>Pichiaceae</taxon>
        <taxon>Pichia</taxon>
    </lineage>
</organism>
<dbReference type="Proteomes" id="UP000697127">
    <property type="component" value="Unassembled WGS sequence"/>
</dbReference>
<gene>
    <name evidence="1" type="ORF">C6P40_000652</name>
</gene>
<evidence type="ECO:0000313" key="2">
    <source>
        <dbReference type="Proteomes" id="UP000697127"/>
    </source>
</evidence>
<accession>A0A9P6WRG7</accession>
<keyword evidence="2" id="KW-1185">Reference proteome</keyword>
<dbReference type="AlphaFoldDB" id="A0A9P6WRG7"/>
<comment type="caution">
    <text evidence="1">The sequence shown here is derived from an EMBL/GenBank/DDBJ whole genome shotgun (WGS) entry which is preliminary data.</text>
</comment>
<evidence type="ECO:0000313" key="1">
    <source>
        <dbReference type="EMBL" id="KAG0690938.1"/>
    </source>
</evidence>
<protein>
    <submittedName>
        <fullName evidence="1">Uncharacterized protein</fullName>
    </submittedName>
</protein>
<dbReference type="EMBL" id="PUHW01000013">
    <property type="protein sequence ID" value="KAG0690938.1"/>
    <property type="molecule type" value="Genomic_DNA"/>
</dbReference>
<proteinExistence type="predicted"/>
<name>A0A9P6WRG7_9ASCO</name>
<reference evidence="1" key="1">
    <citation type="submission" date="2020-11" db="EMBL/GenBank/DDBJ databases">
        <title>Kefir isolates.</title>
        <authorList>
            <person name="Marcisauskas S."/>
            <person name="Kim Y."/>
            <person name="Blasche S."/>
        </authorList>
    </citation>
    <scope>NUCLEOTIDE SEQUENCE</scope>
    <source>
        <strain evidence="1">Olga-1</strain>
    </source>
</reference>
<sequence>MTTAIDTKPFTALHARIEAEVQQLKNNIDLANDTDLLLANYNKLQRYAHDIDYMRLQIHDNNQYLELNKKLHYIDRDIKNTILDIEIQIDIWHNKIIKEQEKKYTGKNTDNTIDENIEIISSSNNNNKHESFQNEESIESLKSRLLSTKYNQLDQVESTEIQNNYHESIQQELIDSLPNMVTSIKDQALQFQEMLKQDAFILKEATQNFEASHGKFDNNNWNGFNFIFILIDNN</sequence>